<organism evidence="3 4">
    <name type="scientific">Plasmodium ovale</name>
    <name type="common">malaria parasite P. ovale</name>
    <dbReference type="NCBI Taxonomy" id="36330"/>
    <lineage>
        <taxon>Eukaryota</taxon>
        <taxon>Sar</taxon>
        <taxon>Alveolata</taxon>
        <taxon>Apicomplexa</taxon>
        <taxon>Aconoidasida</taxon>
        <taxon>Haemosporida</taxon>
        <taxon>Plasmodiidae</taxon>
        <taxon>Plasmodium</taxon>
        <taxon>Plasmodium (Plasmodium)</taxon>
    </lineage>
</organism>
<feature type="region of interest" description="Disordered" evidence="1">
    <location>
        <begin position="192"/>
        <end position="221"/>
    </location>
</feature>
<protein>
    <submittedName>
        <fullName evidence="3">Uncharacterized protein</fullName>
    </submittedName>
</protein>
<dbReference type="VEuPathDB" id="PlasmoDB:POWCR01_120007200"/>
<feature type="compositionally biased region" description="Low complexity" evidence="1">
    <location>
        <begin position="163"/>
        <end position="172"/>
    </location>
</feature>
<keyword evidence="2" id="KW-0812">Transmembrane</keyword>
<name>A0A1C3KUS6_PLAOA</name>
<accession>A0A1C3KUS6</accession>
<sequence>MKEQCYIIPGEFGVLVQVFIGFVSLCILLTKYLLENPRRTFIKFLKDVIVILCGSITLHFANLILCICIFRYRVLPYLCKIEMDECSIYFIQIIIDATLGLYLQYKLLSFFKFLKFRREYLRKNSTSSIYKPIDAFSHYISFIKYVNSHNKDKQPDANNSTGSVDNNSYNKSNKNDKSSFFKNNYFNVNGNIEKKENHDNISNNSSESKNVKAQNSDNSTDFFDDNIYKDKQVYKSDKGLHNLATSAKGRGGGENADHTSGKHAKKTHAEKDVGKCNKSDKHGKYDKKGKYGKYGKYNKYGDNNRESYKNELKLLTDDPQNEEVRIQLNENGPLGNDDVIIYENNNIDMYKQIEEKYVDMNLFQSIFLWIFVLLTVKFISLVLFFLLSPLFNAFVLNTIAHIADMRYKLLVVMIIVPFFFNFIIYYFTDSIIKTNDAYKGGNND</sequence>
<dbReference type="Pfam" id="PF12400">
    <property type="entry name" value="STIMATE"/>
    <property type="match status" value="1"/>
</dbReference>
<dbReference type="PANTHER" id="PTHR31735">
    <property type="entry name" value="VACUOLAR MEMBRANE PROTEIN YPL162C"/>
    <property type="match status" value="1"/>
</dbReference>
<gene>
    <name evidence="3" type="primary">PowCR01_120007200</name>
    <name evidence="3" type="ORF">POWCR01_120007200</name>
</gene>
<keyword evidence="2" id="KW-1133">Transmembrane helix</keyword>
<feature type="compositionally biased region" description="Basic and acidic residues" evidence="1">
    <location>
        <begin position="267"/>
        <end position="284"/>
    </location>
</feature>
<dbReference type="OrthoDB" id="431202at2759"/>
<dbReference type="InterPro" id="IPR022127">
    <property type="entry name" value="STIMATE/YPL162C"/>
</dbReference>
<keyword evidence="2" id="KW-0472">Membrane</keyword>
<feature type="transmembrane region" description="Helical" evidence="2">
    <location>
        <begin position="407"/>
        <end position="427"/>
    </location>
</feature>
<feature type="transmembrane region" description="Helical" evidence="2">
    <location>
        <begin position="87"/>
        <end position="108"/>
    </location>
</feature>
<dbReference type="VEuPathDB" id="PlasmoDB:PocGH01_12011900"/>
<dbReference type="PANTHER" id="PTHR31735:SF1">
    <property type="entry name" value="VACUOLAR MEMBRANE PROTEIN YPL162C"/>
    <property type="match status" value="1"/>
</dbReference>
<feature type="transmembrane region" description="Helical" evidence="2">
    <location>
        <begin position="49"/>
        <end position="72"/>
    </location>
</feature>
<proteinExistence type="predicted"/>
<evidence type="ECO:0000313" key="3">
    <source>
        <dbReference type="EMBL" id="SBT77921.1"/>
    </source>
</evidence>
<dbReference type="GO" id="GO:0016020">
    <property type="term" value="C:membrane"/>
    <property type="evidence" value="ECO:0007669"/>
    <property type="project" value="TreeGrafter"/>
</dbReference>
<feature type="transmembrane region" description="Helical" evidence="2">
    <location>
        <begin position="6"/>
        <end position="29"/>
    </location>
</feature>
<reference evidence="3 4" key="1">
    <citation type="submission" date="2016-06" db="EMBL/GenBank/DDBJ databases">
        <authorList>
            <consortium name="Pathogen Informatics"/>
        </authorList>
    </citation>
    <scope>NUCLEOTIDE SEQUENCE [LARGE SCALE GENOMIC DNA]</scope>
    <source>
        <strain evidence="3">PowCR01</strain>
    </source>
</reference>
<feature type="transmembrane region" description="Helical" evidence="2">
    <location>
        <begin position="366"/>
        <end position="387"/>
    </location>
</feature>
<dbReference type="AlphaFoldDB" id="A0A1C3KUS6"/>
<evidence type="ECO:0000256" key="1">
    <source>
        <dbReference type="SAM" id="MobiDB-lite"/>
    </source>
</evidence>
<feature type="compositionally biased region" description="Polar residues" evidence="1">
    <location>
        <begin position="200"/>
        <end position="214"/>
    </location>
</feature>
<evidence type="ECO:0000313" key="4">
    <source>
        <dbReference type="Proteomes" id="UP000243200"/>
    </source>
</evidence>
<feature type="region of interest" description="Disordered" evidence="1">
    <location>
        <begin position="151"/>
        <end position="177"/>
    </location>
</feature>
<feature type="region of interest" description="Disordered" evidence="1">
    <location>
        <begin position="244"/>
        <end position="284"/>
    </location>
</feature>
<dbReference type="Proteomes" id="UP000243200">
    <property type="component" value="Chromosome 12"/>
</dbReference>
<evidence type="ECO:0000256" key="2">
    <source>
        <dbReference type="SAM" id="Phobius"/>
    </source>
</evidence>
<dbReference type="EMBL" id="LT594516">
    <property type="protein sequence ID" value="SBT77921.1"/>
    <property type="molecule type" value="Genomic_DNA"/>
</dbReference>